<dbReference type="RefSeq" id="WP_229788370.1">
    <property type="nucleotide sequence ID" value="NZ_BMPV01000001.1"/>
</dbReference>
<evidence type="ECO:0000256" key="1">
    <source>
        <dbReference type="SAM" id="MobiDB-lite"/>
    </source>
</evidence>
<dbReference type="EMBL" id="VFPQ01000001">
    <property type="protein sequence ID" value="TQM76454.1"/>
    <property type="molecule type" value="Genomic_DNA"/>
</dbReference>
<sequence>MGAGAKKRRDSGAKARRRSVKDPSATSPPMPAGAGPEPDAGAYRSGGAPEARRFEAFGRVMAALATEAEFMQTSRDLTWWQGTEQDWNIEWREGPYASDVAAMLAARIPGPVGPAGRTDRSSAAVTVLGVPFTLRAIDPLGRERPAARAGLWRLAAALNTTYTDTPRQAVARRHWEELLGG</sequence>
<evidence type="ECO:0000313" key="2">
    <source>
        <dbReference type="EMBL" id="TQM76454.1"/>
    </source>
</evidence>
<reference evidence="2 3" key="1">
    <citation type="submission" date="2019-06" db="EMBL/GenBank/DDBJ databases">
        <title>Sequencing the genomes of 1000 actinobacteria strains.</title>
        <authorList>
            <person name="Klenk H.-P."/>
        </authorList>
    </citation>
    <scope>NUCLEOTIDE SEQUENCE [LARGE SCALE GENOMIC DNA]</scope>
    <source>
        <strain evidence="2 3">DSM 43186</strain>
    </source>
</reference>
<name>A0A543J0V0_9ACTN</name>
<keyword evidence="3" id="KW-1185">Reference proteome</keyword>
<feature type="region of interest" description="Disordered" evidence="1">
    <location>
        <begin position="1"/>
        <end position="47"/>
    </location>
</feature>
<accession>A0A543J0V0</accession>
<organism evidence="2 3">
    <name type="scientific">Thermopolyspora flexuosa</name>
    <dbReference type="NCBI Taxonomy" id="103836"/>
    <lineage>
        <taxon>Bacteria</taxon>
        <taxon>Bacillati</taxon>
        <taxon>Actinomycetota</taxon>
        <taxon>Actinomycetes</taxon>
        <taxon>Streptosporangiales</taxon>
        <taxon>Streptosporangiaceae</taxon>
        <taxon>Thermopolyspora</taxon>
    </lineage>
</organism>
<comment type="caution">
    <text evidence="2">The sequence shown here is derived from an EMBL/GenBank/DDBJ whole genome shotgun (WGS) entry which is preliminary data.</text>
</comment>
<proteinExistence type="predicted"/>
<feature type="compositionally biased region" description="Basic residues" evidence="1">
    <location>
        <begin position="1"/>
        <end position="19"/>
    </location>
</feature>
<feature type="compositionally biased region" description="Low complexity" evidence="1">
    <location>
        <begin position="32"/>
        <end position="42"/>
    </location>
</feature>
<evidence type="ECO:0000313" key="3">
    <source>
        <dbReference type="Proteomes" id="UP000319213"/>
    </source>
</evidence>
<dbReference type="Proteomes" id="UP000319213">
    <property type="component" value="Unassembled WGS sequence"/>
</dbReference>
<dbReference type="AlphaFoldDB" id="A0A543J0V0"/>
<protein>
    <submittedName>
        <fullName evidence="2">Uncharacterized protein</fullName>
    </submittedName>
</protein>
<gene>
    <name evidence="2" type="ORF">FHX40_3189</name>
</gene>